<reference evidence="2" key="1">
    <citation type="submission" date="2016-11" db="UniProtKB">
        <authorList>
            <consortium name="WormBaseParasite"/>
        </authorList>
    </citation>
    <scope>IDENTIFICATION</scope>
    <source>
        <strain evidence="2">KR3021</strain>
    </source>
</reference>
<dbReference type="WBParaSite" id="RSKR_0000751700.1">
    <property type="protein sequence ID" value="RSKR_0000751700.1"/>
    <property type="gene ID" value="RSKR_0000751700"/>
</dbReference>
<dbReference type="Proteomes" id="UP000095286">
    <property type="component" value="Unplaced"/>
</dbReference>
<organism evidence="1 2">
    <name type="scientific">Rhabditophanes sp. KR3021</name>
    <dbReference type="NCBI Taxonomy" id="114890"/>
    <lineage>
        <taxon>Eukaryota</taxon>
        <taxon>Metazoa</taxon>
        <taxon>Ecdysozoa</taxon>
        <taxon>Nematoda</taxon>
        <taxon>Chromadorea</taxon>
        <taxon>Rhabditida</taxon>
        <taxon>Tylenchina</taxon>
        <taxon>Panagrolaimomorpha</taxon>
        <taxon>Strongyloidoidea</taxon>
        <taxon>Alloionematidae</taxon>
        <taxon>Rhabditophanes</taxon>
    </lineage>
</organism>
<proteinExistence type="predicted"/>
<evidence type="ECO:0000313" key="2">
    <source>
        <dbReference type="WBParaSite" id="RSKR_0000751700.1"/>
    </source>
</evidence>
<evidence type="ECO:0000313" key="1">
    <source>
        <dbReference type="Proteomes" id="UP000095286"/>
    </source>
</evidence>
<protein>
    <submittedName>
        <fullName evidence="2">FIP-RBD domain-containing protein</fullName>
    </submittedName>
</protein>
<sequence length="368" mass="40974">MAASEGNFMVQVVKADGLINKHHKPLNVSVILKVTGKGNWKSEVATDQVIAYDGIANWNQTCEFNLQPEDKKLSIHVMNDTKGDGKPHELLANISFHLEDLIGFEEAEWFPLKKTKTDTKDRGRLMMSFKFNKILSSAISMYSLNSFGVKESRIDKLKKKMHFGKKKSSKDTQSLASFSLSKRGSYASICSDALAFGSPSPVPTIEYDNQRSVSRKSSFSVSTHDNNLLSPAHNRKLINDNNISNGEKPHKSSGLFSSLGRKTKETFSDLYEHAHHHHGKSTNNNAESVSLYGAPTNSFSSNDLHSLNSSSGINSQAETTLSREEMYGLIQQLQRECSMKDEKITALRGYVEGLLTKVINTNPEILQR</sequence>
<name>A0AC35U4V5_9BILA</name>
<accession>A0AC35U4V5</accession>